<dbReference type="GO" id="GO:0032865">
    <property type="term" value="C:ERMES complex"/>
    <property type="evidence" value="ECO:0007669"/>
    <property type="project" value="UniProtKB-UniRule"/>
</dbReference>
<keyword evidence="8 9" id="KW-0472">Membrane</keyword>
<evidence type="ECO:0000256" key="9">
    <source>
        <dbReference type="HAMAP-Rule" id="MF_03104"/>
    </source>
</evidence>
<keyword evidence="7 9" id="KW-0496">Mitochondrion</keyword>
<protein>
    <recommendedName>
        <fullName evidence="9">Mitochondrial distribution and morphology protein 12</fullName>
    </recommendedName>
    <alternativeName>
        <fullName evidence="9">Mitochondrial inheritance component MDM12</fullName>
    </alternativeName>
</protein>
<sequence length="408" mass="44523">MSVDIQWQTLTTGPDGARLAETVRAFVHDKFQQVTLPRFIRSVNVHSFDFGDIPPEIELKDICDPLSDFYGDDEGSSDSDDERRQAAFDEDLARKEETEPGDFSCESVASAQKPFQPHVDTTFAGIRGSLKPTDHPISPFFPTAHQAPGIPGGTSNLSYFHLPFGPGFSGTTTPLAAVAGAHFPGVWPDSMSNIKRIPQPSALGDFHTPASTSAEPPVSLPQSQEQRESSKSSFAADIDHQSILPGSSEERRSHVRDPDPNDIQIIAHVKYSGNLRLSLTAEILLDYPMPSFVGIPLQLNITGLAFDGVAVLAYIKRRAHVCFLAPEDAEAFAGQASDLSEMSGCDSVPNVSMGGLLSEIKVESEIGQKESGKQVLKNVGKVEKFVLDQVRQIFEDEFVYPSFWTFLV</sequence>
<evidence type="ECO:0000256" key="1">
    <source>
        <dbReference type="ARBA" id="ARBA00004370"/>
    </source>
</evidence>
<evidence type="ECO:0000256" key="5">
    <source>
        <dbReference type="ARBA" id="ARBA00023055"/>
    </source>
</evidence>
<keyword evidence="5" id="KW-0445">Lipid transport</keyword>
<feature type="compositionally biased region" description="Basic and acidic residues" evidence="10">
    <location>
        <begin position="248"/>
        <end position="259"/>
    </location>
</feature>
<dbReference type="PROSITE" id="PS51847">
    <property type="entry name" value="SMP"/>
    <property type="match status" value="1"/>
</dbReference>
<evidence type="ECO:0000313" key="13">
    <source>
        <dbReference type="Proteomes" id="UP000800235"/>
    </source>
</evidence>
<accession>A0A9P4NQU4</accession>
<gene>
    <name evidence="9" type="primary">MDM12</name>
    <name evidence="12" type="ORF">EJ08DRAFT_589828</name>
</gene>
<dbReference type="Pfam" id="PF26544">
    <property type="entry name" value="Mdm12"/>
    <property type="match status" value="2"/>
</dbReference>
<proteinExistence type="inferred from homology"/>
<evidence type="ECO:0000256" key="4">
    <source>
        <dbReference type="ARBA" id="ARBA00022824"/>
    </source>
</evidence>
<organism evidence="12 13">
    <name type="scientific">Tothia fuscella</name>
    <dbReference type="NCBI Taxonomy" id="1048955"/>
    <lineage>
        <taxon>Eukaryota</taxon>
        <taxon>Fungi</taxon>
        <taxon>Dikarya</taxon>
        <taxon>Ascomycota</taxon>
        <taxon>Pezizomycotina</taxon>
        <taxon>Dothideomycetes</taxon>
        <taxon>Pleosporomycetidae</taxon>
        <taxon>Venturiales</taxon>
        <taxon>Cylindrosympodiaceae</taxon>
        <taxon>Tothia</taxon>
    </lineage>
</organism>
<dbReference type="GO" id="GO:1990456">
    <property type="term" value="P:mitochondrion-endoplasmic reticulum membrane tethering"/>
    <property type="evidence" value="ECO:0007669"/>
    <property type="project" value="TreeGrafter"/>
</dbReference>
<dbReference type="PANTHER" id="PTHR28204">
    <property type="entry name" value="MITOCHONDRIAL DISTRIBUTION AND MORPHOLOGY PROTEIN 12"/>
    <property type="match status" value="1"/>
</dbReference>
<keyword evidence="2" id="KW-0813">Transport</keyword>
<evidence type="ECO:0000256" key="10">
    <source>
        <dbReference type="SAM" id="MobiDB-lite"/>
    </source>
</evidence>
<keyword evidence="13" id="KW-1185">Reference proteome</keyword>
<comment type="caution">
    <text evidence="12">The sequence shown here is derived from an EMBL/GenBank/DDBJ whole genome shotgun (WGS) entry which is preliminary data.</text>
</comment>
<feature type="domain" description="SMP-LTD" evidence="11">
    <location>
        <begin position="1"/>
        <end position="408"/>
    </location>
</feature>
<comment type="similarity">
    <text evidence="9">Belongs to the MDM12 family.</text>
</comment>
<keyword evidence="3 9" id="KW-1000">Mitochondrion outer membrane</keyword>
<dbReference type="GO" id="GO:0015914">
    <property type="term" value="P:phospholipid transport"/>
    <property type="evidence" value="ECO:0007669"/>
    <property type="project" value="TreeGrafter"/>
</dbReference>
<dbReference type="EMBL" id="MU007042">
    <property type="protein sequence ID" value="KAF2430036.1"/>
    <property type="molecule type" value="Genomic_DNA"/>
</dbReference>
<evidence type="ECO:0000256" key="2">
    <source>
        <dbReference type="ARBA" id="ARBA00022448"/>
    </source>
</evidence>
<dbReference type="HAMAP" id="MF_03104">
    <property type="entry name" value="Mdm12"/>
    <property type="match status" value="1"/>
</dbReference>
<evidence type="ECO:0000256" key="8">
    <source>
        <dbReference type="ARBA" id="ARBA00023136"/>
    </source>
</evidence>
<feature type="region of interest" description="Disordered" evidence="10">
    <location>
        <begin position="197"/>
        <end position="259"/>
    </location>
</feature>
<evidence type="ECO:0000259" key="11">
    <source>
        <dbReference type="PROSITE" id="PS51847"/>
    </source>
</evidence>
<dbReference type="AlphaFoldDB" id="A0A9P4NQU4"/>
<dbReference type="PANTHER" id="PTHR28204:SF1">
    <property type="entry name" value="MITOCHONDRIAL DISTRIBUTION AND MORPHOLOGY PROTEIN 12"/>
    <property type="match status" value="1"/>
</dbReference>
<dbReference type="Proteomes" id="UP000800235">
    <property type="component" value="Unassembled WGS sequence"/>
</dbReference>
<dbReference type="CDD" id="cd21672">
    <property type="entry name" value="SMP_Mdm12"/>
    <property type="match status" value="1"/>
</dbReference>
<dbReference type="OrthoDB" id="3356905at2759"/>
<dbReference type="InterPro" id="IPR031468">
    <property type="entry name" value="SMP_LBD"/>
</dbReference>
<reference evidence="12" key="1">
    <citation type="journal article" date="2020" name="Stud. Mycol.">
        <title>101 Dothideomycetes genomes: a test case for predicting lifestyles and emergence of pathogens.</title>
        <authorList>
            <person name="Haridas S."/>
            <person name="Albert R."/>
            <person name="Binder M."/>
            <person name="Bloem J."/>
            <person name="Labutti K."/>
            <person name="Salamov A."/>
            <person name="Andreopoulos B."/>
            <person name="Baker S."/>
            <person name="Barry K."/>
            <person name="Bills G."/>
            <person name="Bluhm B."/>
            <person name="Cannon C."/>
            <person name="Castanera R."/>
            <person name="Culley D."/>
            <person name="Daum C."/>
            <person name="Ezra D."/>
            <person name="Gonzalez J."/>
            <person name="Henrissat B."/>
            <person name="Kuo A."/>
            <person name="Liang C."/>
            <person name="Lipzen A."/>
            <person name="Lutzoni F."/>
            <person name="Magnuson J."/>
            <person name="Mondo S."/>
            <person name="Nolan M."/>
            <person name="Ohm R."/>
            <person name="Pangilinan J."/>
            <person name="Park H.-J."/>
            <person name="Ramirez L."/>
            <person name="Alfaro M."/>
            <person name="Sun H."/>
            <person name="Tritt A."/>
            <person name="Yoshinaga Y."/>
            <person name="Zwiers L.-H."/>
            <person name="Turgeon B."/>
            <person name="Goodwin S."/>
            <person name="Spatafora J."/>
            <person name="Crous P."/>
            <person name="Grigoriev I."/>
        </authorList>
    </citation>
    <scope>NUCLEOTIDE SEQUENCE</scope>
    <source>
        <strain evidence="12">CBS 130266</strain>
    </source>
</reference>
<dbReference type="GO" id="GO:0045040">
    <property type="term" value="P:protein insertion into mitochondrial outer membrane"/>
    <property type="evidence" value="ECO:0007669"/>
    <property type="project" value="UniProtKB-UniRule"/>
</dbReference>
<dbReference type="GO" id="GO:0005789">
    <property type="term" value="C:endoplasmic reticulum membrane"/>
    <property type="evidence" value="ECO:0007669"/>
    <property type="project" value="UniProtKB-SubCell"/>
</dbReference>
<keyword evidence="4 9" id="KW-0256">Endoplasmic reticulum</keyword>
<feature type="region of interest" description="Disordered" evidence="10">
    <location>
        <begin position="91"/>
        <end position="111"/>
    </location>
</feature>
<keyword evidence="6" id="KW-0446">Lipid-binding</keyword>
<evidence type="ECO:0000256" key="7">
    <source>
        <dbReference type="ARBA" id="ARBA00023128"/>
    </source>
</evidence>
<evidence type="ECO:0000256" key="6">
    <source>
        <dbReference type="ARBA" id="ARBA00023121"/>
    </source>
</evidence>
<name>A0A9P4NQU4_9PEZI</name>
<comment type="subunit">
    <text evidence="9">Component of the ER-mitochondria encounter structure (ERMES) or MDM complex, composed of MMM1, MDM10, MDM12 and MDM34. A MMM1 homodimer associates with one molecule of MDM12 on each side in a pairwise head-to-tail manner, and the SMP-LTD domains of MMM1 and MDM12 generate a continuous hydrophobic tunnel for phospholipid trafficking.</text>
</comment>
<dbReference type="InterPro" id="IPR027532">
    <property type="entry name" value="Mdm12"/>
</dbReference>
<comment type="subcellular location">
    <subcellularLocation>
        <location evidence="1">Membrane</location>
    </subcellularLocation>
    <subcellularLocation>
        <location evidence="9">Mitochondrion outer membrane</location>
        <topology evidence="9">Peripheral membrane protein</topology>
        <orientation evidence="9">Cytoplasmic side</orientation>
    </subcellularLocation>
    <subcellularLocation>
        <location evidence="9">Endoplasmic reticulum membrane</location>
        <topology evidence="9">Peripheral membrane protein</topology>
        <orientation evidence="9">Cytoplasmic side</orientation>
    </subcellularLocation>
    <text evidence="9">The ERMES/MDM complex localizes to a few discrete foci (around 10 per single cell), that represent mitochondria-endoplasmic reticulum junctions. These foci are often found next to mtDNA nucleoids.</text>
</comment>
<comment type="function">
    <text evidence="9">Component of the ERMES/MDM complex, which serves as a molecular tether to connect the endoplasmic reticulum (ER) and mitochondria. Components of this complex are involved in the control of mitochondrial shape and protein biogenesis, and function in nonvesicular lipid trafficking between the ER and mitochondria. MDM12 is required for the interaction of the ER-resident membrane protein MMM1 and the outer mitochondrial membrane-resident beta-barrel protein MDM10. The MDM12-MMM1 subcomplex functions in the major beta-barrel assembly pathway that is responsible for biogenesis of all mitochondrial outer membrane beta-barrel proteins, and acts in a late step after the SAM complex. The MDM10-MDM12-MMM1 subcomplex further acts in the TOM40-specific pathway after the action of the MDM12-MMM1 complex. Essential for establishing and maintaining the structure of mitochondria and maintenance of mtDNA nucleoids.</text>
</comment>
<evidence type="ECO:0000313" key="12">
    <source>
        <dbReference type="EMBL" id="KAF2430036.1"/>
    </source>
</evidence>
<dbReference type="GO" id="GO:0008289">
    <property type="term" value="F:lipid binding"/>
    <property type="evidence" value="ECO:0007669"/>
    <property type="project" value="UniProtKB-KW"/>
</dbReference>
<evidence type="ECO:0000256" key="3">
    <source>
        <dbReference type="ARBA" id="ARBA00022787"/>
    </source>
</evidence>